<evidence type="ECO:0000313" key="2">
    <source>
        <dbReference type="EMBL" id="CAA9370131.1"/>
    </source>
</evidence>
<organism evidence="2">
    <name type="scientific">uncultured Gemmatimonadota bacterium</name>
    <dbReference type="NCBI Taxonomy" id="203437"/>
    <lineage>
        <taxon>Bacteria</taxon>
        <taxon>Pseudomonadati</taxon>
        <taxon>Gemmatimonadota</taxon>
        <taxon>environmental samples</taxon>
    </lineage>
</organism>
<accession>A0A6J4MVE6</accession>
<gene>
    <name evidence="2" type="ORF">AVDCRST_MAG89-4521</name>
</gene>
<sequence>MSDLDLRIMHGWLWRSVSVVMHSRIQHVDTHQGPVERMLGLATVVAYTAGSVGARVAIPGLAAPEADALRERLAAVSGTDDGV</sequence>
<dbReference type="AlphaFoldDB" id="A0A6J4MVE6"/>
<dbReference type="InterPro" id="IPR005182">
    <property type="entry name" value="YdbS-like_PH"/>
</dbReference>
<dbReference type="PANTHER" id="PTHR34473:SF3">
    <property type="entry name" value="TRANSMEMBRANE PROTEIN-RELATED"/>
    <property type="match status" value="1"/>
</dbReference>
<name>A0A6J4MVE6_9BACT</name>
<protein>
    <recommendedName>
        <fullName evidence="1">YdbS-like PH domain-containing protein</fullName>
    </recommendedName>
</protein>
<evidence type="ECO:0000259" key="1">
    <source>
        <dbReference type="Pfam" id="PF03703"/>
    </source>
</evidence>
<dbReference type="Pfam" id="PF03703">
    <property type="entry name" value="bPH_2"/>
    <property type="match status" value="1"/>
</dbReference>
<feature type="domain" description="YdbS-like PH" evidence="1">
    <location>
        <begin position="3"/>
        <end position="73"/>
    </location>
</feature>
<reference evidence="2" key="1">
    <citation type="submission" date="2020-02" db="EMBL/GenBank/DDBJ databases">
        <authorList>
            <person name="Meier V. D."/>
        </authorList>
    </citation>
    <scope>NUCLEOTIDE SEQUENCE</scope>
    <source>
        <strain evidence="2">AVDCRST_MAG89</strain>
    </source>
</reference>
<dbReference type="PANTHER" id="PTHR34473">
    <property type="entry name" value="UPF0699 TRANSMEMBRANE PROTEIN YDBS"/>
    <property type="match status" value="1"/>
</dbReference>
<dbReference type="EMBL" id="CADCTV010000949">
    <property type="protein sequence ID" value="CAA9370131.1"/>
    <property type="molecule type" value="Genomic_DNA"/>
</dbReference>
<proteinExistence type="predicted"/>